<dbReference type="InterPro" id="IPR036890">
    <property type="entry name" value="HATPase_C_sf"/>
</dbReference>
<keyword evidence="4" id="KW-1185">Reference proteome</keyword>
<gene>
    <name evidence="3" type="ORF">QRX60_35645</name>
</gene>
<dbReference type="KEGG" id="amog:QRX60_35645"/>
<dbReference type="Proteomes" id="UP001239397">
    <property type="component" value="Chromosome"/>
</dbReference>
<dbReference type="InterPro" id="IPR050267">
    <property type="entry name" value="Anti-sigma-factor_SerPK"/>
</dbReference>
<keyword evidence="1" id="KW-0418">Kinase</keyword>
<keyword evidence="3" id="KW-0547">Nucleotide-binding</keyword>
<dbReference type="SUPFAM" id="SSF55874">
    <property type="entry name" value="ATPase domain of HSP90 chaperone/DNA topoisomerase II/histidine kinase"/>
    <property type="match status" value="1"/>
</dbReference>
<dbReference type="GO" id="GO:0004674">
    <property type="term" value="F:protein serine/threonine kinase activity"/>
    <property type="evidence" value="ECO:0007669"/>
    <property type="project" value="UniProtKB-KW"/>
</dbReference>
<dbReference type="InterPro" id="IPR003594">
    <property type="entry name" value="HATPase_dom"/>
</dbReference>
<dbReference type="Gene3D" id="3.30.565.10">
    <property type="entry name" value="Histidine kinase-like ATPase, C-terminal domain"/>
    <property type="match status" value="1"/>
</dbReference>
<sequence length="260" mass="28054">MTGPAASVHLVPEIRDRATVVTVTGTLGSETYPDLRNGLLKIVTDAPDGVIADIGGLTIEEDRLASLFATIALRIRDWPGVPFALVTPRPEHFVLLARQAVGRFVTVHPDVGTAERELDHPPRRRAVQLLAARVGASALARQFIARVCAEWQVPEHTEDALVIATELVENTIRHTDSAPRLRLELRRGVFTVAVADDDPRPAVLHERVDSTDPGLGLQMVAQIARVWGCSGSWAGGKVVWAVLARAGGRAGDPGRVRRAP</sequence>
<accession>A0A9Y2NB80</accession>
<evidence type="ECO:0000313" key="3">
    <source>
        <dbReference type="EMBL" id="WIX99355.1"/>
    </source>
</evidence>
<proteinExistence type="predicted"/>
<dbReference type="PANTHER" id="PTHR35526:SF3">
    <property type="entry name" value="ANTI-SIGMA-F FACTOR RSBW"/>
    <property type="match status" value="1"/>
</dbReference>
<evidence type="ECO:0000259" key="2">
    <source>
        <dbReference type="Pfam" id="PF13581"/>
    </source>
</evidence>
<dbReference type="PANTHER" id="PTHR35526">
    <property type="entry name" value="ANTI-SIGMA-F FACTOR RSBW-RELATED"/>
    <property type="match status" value="1"/>
</dbReference>
<feature type="domain" description="Histidine kinase/HSP90-like ATPase" evidence="2">
    <location>
        <begin position="131"/>
        <end position="226"/>
    </location>
</feature>
<dbReference type="RefSeq" id="WP_285995837.1">
    <property type="nucleotide sequence ID" value="NZ_CP127295.1"/>
</dbReference>
<dbReference type="CDD" id="cd16936">
    <property type="entry name" value="HATPase_RsbW-like"/>
    <property type="match status" value="1"/>
</dbReference>
<dbReference type="InterPro" id="IPR036513">
    <property type="entry name" value="STAS_dom_sf"/>
</dbReference>
<protein>
    <submittedName>
        <fullName evidence="3">ATP-binding protein</fullName>
    </submittedName>
</protein>
<keyword evidence="1" id="KW-0808">Transferase</keyword>
<dbReference type="AlphaFoldDB" id="A0A9Y2NB80"/>
<evidence type="ECO:0000313" key="4">
    <source>
        <dbReference type="Proteomes" id="UP001239397"/>
    </source>
</evidence>
<keyword evidence="1" id="KW-0723">Serine/threonine-protein kinase</keyword>
<reference evidence="3 4" key="1">
    <citation type="submission" date="2023-06" db="EMBL/GenBank/DDBJ databases">
        <authorList>
            <person name="Oyuntsetseg B."/>
            <person name="Kim S.B."/>
        </authorList>
    </citation>
    <scope>NUCLEOTIDE SEQUENCE [LARGE SCALE GENOMIC DNA]</scope>
    <source>
        <strain evidence="3 4">4-36</strain>
    </source>
</reference>
<dbReference type="Gene3D" id="3.30.750.24">
    <property type="entry name" value="STAS domain"/>
    <property type="match status" value="1"/>
</dbReference>
<dbReference type="SUPFAM" id="SSF52091">
    <property type="entry name" value="SpoIIaa-like"/>
    <property type="match status" value="1"/>
</dbReference>
<name>A0A9Y2NB80_9PSEU</name>
<dbReference type="GO" id="GO:0005524">
    <property type="term" value="F:ATP binding"/>
    <property type="evidence" value="ECO:0007669"/>
    <property type="project" value="UniProtKB-KW"/>
</dbReference>
<keyword evidence="3" id="KW-0067">ATP-binding</keyword>
<organism evidence="3 4">
    <name type="scientific">Amycolatopsis mongoliensis</name>
    <dbReference type="NCBI Taxonomy" id="715475"/>
    <lineage>
        <taxon>Bacteria</taxon>
        <taxon>Bacillati</taxon>
        <taxon>Actinomycetota</taxon>
        <taxon>Actinomycetes</taxon>
        <taxon>Pseudonocardiales</taxon>
        <taxon>Pseudonocardiaceae</taxon>
        <taxon>Amycolatopsis</taxon>
    </lineage>
</organism>
<evidence type="ECO:0000256" key="1">
    <source>
        <dbReference type="ARBA" id="ARBA00022527"/>
    </source>
</evidence>
<dbReference type="Pfam" id="PF13581">
    <property type="entry name" value="HATPase_c_2"/>
    <property type="match status" value="1"/>
</dbReference>
<dbReference type="EMBL" id="CP127295">
    <property type="protein sequence ID" value="WIX99355.1"/>
    <property type="molecule type" value="Genomic_DNA"/>
</dbReference>